<proteinExistence type="predicted"/>
<evidence type="ECO:0000313" key="1">
    <source>
        <dbReference type="EnsemblPlants" id="KQL26213"/>
    </source>
</evidence>
<protein>
    <submittedName>
        <fullName evidence="1">Uncharacterized protein</fullName>
    </submittedName>
</protein>
<accession>K4A3Z0</accession>
<keyword evidence="2" id="KW-1185">Reference proteome</keyword>
<reference evidence="1" key="2">
    <citation type="submission" date="2018-08" db="UniProtKB">
        <authorList>
            <consortium name="EnsemblPlants"/>
        </authorList>
    </citation>
    <scope>IDENTIFICATION</scope>
    <source>
        <strain evidence="1">Yugu1</strain>
    </source>
</reference>
<sequence length="133" mass="14248">MTALLAWPNLARRLNCSSGQCQGISFYVPVLRSSAAKASRVLGNRPAHFTLSAPRTISTLTPTSPARRVYGGRQARLIGSAAPVVIARPRLPAGLGSSRRRFLLTACAATGQSSARLRSGNFLRFWATPRSLV</sequence>
<name>K4A3Z0_SETIT</name>
<evidence type="ECO:0000313" key="2">
    <source>
        <dbReference type="Proteomes" id="UP000004995"/>
    </source>
</evidence>
<dbReference type="AlphaFoldDB" id="K4A3Z0"/>
<dbReference type="Proteomes" id="UP000004995">
    <property type="component" value="Unassembled WGS sequence"/>
</dbReference>
<dbReference type="EMBL" id="AGNK02001289">
    <property type="status" value="NOT_ANNOTATED_CDS"/>
    <property type="molecule type" value="Genomic_DNA"/>
</dbReference>
<dbReference type="InParanoid" id="K4A3Z0"/>
<dbReference type="Gramene" id="KQL26213">
    <property type="protein sequence ID" value="KQL26213"/>
    <property type="gene ID" value="SETIT_033593mg"/>
</dbReference>
<dbReference type="HOGENOM" id="CLU_1910286_0_0_1"/>
<reference evidence="2" key="1">
    <citation type="journal article" date="2012" name="Nat. Biotechnol.">
        <title>Reference genome sequence of the model plant Setaria.</title>
        <authorList>
            <person name="Bennetzen J.L."/>
            <person name="Schmutz J."/>
            <person name="Wang H."/>
            <person name="Percifield R."/>
            <person name="Hawkins J."/>
            <person name="Pontaroli A.C."/>
            <person name="Estep M."/>
            <person name="Feng L."/>
            <person name="Vaughn J.N."/>
            <person name="Grimwood J."/>
            <person name="Jenkins J."/>
            <person name="Barry K."/>
            <person name="Lindquist E."/>
            <person name="Hellsten U."/>
            <person name="Deshpande S."/>
            <person name="Wang X."/>
            <person name="Wu X."/>
            <person name="Mitros T."/>
            <person name="Triplett J."/>
            <person name="Yang X."/>
            <person name="Ye C.Y."/>
            <person name="Mauro-Herrera M."/>
            <person name="Wang L."/>
            <person name="Li P."/>
            <person name="Sharma M."/>
            <person name="Sharma R."/>
            <person name="Ronald P.C."/>
            <person name="Panaud O."/>
            <person name="Kellogg E.A."/>
            <person name="Brutnell T.P."/>
            <person name="Doust A.N."/>
            <person name="Tuskan G.A."/>
            <person name="Rokhsar D."/>
            <person name="Devos K.M."/>
        </authorList>
    </citation>
    <scope>NUCLEOTIDE SEQUENCE [LARGE SCALE GENOMIC DNA]</scope>
    <source>
        <strain evidence="2">cv. Yugu1</strain>
    </source>
</reference>
<dbReference type="EnsemblPlants" id="KQL26213">
    <property type="protein sequence ID" value="KQL26213"/>
    <property type="gene ID" value="SETIT_033593mg"/>
</dbReference>
<organism evidence="1 2">
    <name type="scientific">Setaria italica</name>
    <name type="common">Foxtail millet</name>
    <name type="synonym">Panicum italicum</name>
    <dbReference type="NCBI Taxonomy" id="4555"/>
    <lineage>
        <taxon>Eukaryota</taxon>
        <taxon>Viridiplantae</taxon>
        <taxon>Streptophyta</taxon>
        <taxon>Embryophyta</taxon>
        <taxon>Tracheophyta</taxon>
        <taxon>Spermatophyta</taxon>
        <taxon>Magnoliopsida</taxon>
        <taxon>Liliopsida</taxon>
        <taxon>Poales</taxon>
        <taxon>Poaceae</taxon>
        <taxon>PACMAD clade</taxon>
        <taxon>Panicoideae</taxon>
        <taxon>Panicodae</taxon>
        <taxon>Paniceae</taxon>
        <taxon>Cenchrinae</taxon>
        <taxon>Setaria</taxon>
    </lineage>
</organism>